<proteinExistence type="predicted"/>
<feature type="region of interest" description="Disordered" evidence="1">
    <location>
        <begin position="55"/>
        <end position="74"/>
    </location>
</feature>
<comment type="caution">
    <text evidence="2">The sequence shown here is derived from an EMBL/GenBank/DDBJ whole genome shotgun (WGS) entry which is preliminary data.</text>
</comment>
<evidence type="ECO:0000256" key="1">
    <source>
        <dbReference type="SAM" id="MobiDB-lite"/>
    </source>
</evidence>
<evidence type="ECO:0000313" key="3">
    <source>
        <dbReference type="Proteomes" id="UP001211065"/>
    </source>
</evidence>
<feature type="non-terminal residue" evidence="2">
    <location>
        <position position="1"/>
    </location>
</feature>
<organism evidence="2 3">
    <name type="scientific">Clydaea vesicula</name>
    <dbReference type="NCBI Taxonomy" id="447962"/>
    <lineage>
        <taxon>Eukaryota</taxon>
        <taxon>Fungi</taxon>
        <taxon>Fungi incertae sedis</taxon>
        <taxon>Chytridiomycota</taxon>
        <taxon>Chytridiomycota incertae sedis</taxon>
        <taxon>Chytridiomycetes</taxon>
        <taxon>Lobulomycetales</taxon>
        <taxon>Lobulomycetaceae</taxon>
        <taxon>Clydaea</taxon>
    </lineage>
</organism>
<name>A0AAD5XUW1_9FUNG</name>
<keyword evidence="3" id="KW-1185">Reference proteome</keyword>
<gene>
    <name evidence="2" type="ORF">HK099_001771</name>
</gene>
<feature type="compositionally biased region" description="Basic and acidic residues" evidence="1">
    <location>
        <begin position="65"/>
        <end position="74"/>
    </location>
</feature>
<dbReference type="AlphaFoldDB" id="A0AAD5XUW1"/>
<reference evidence="2" key="1">
    <citation type="submission" date="2020-05" db="EMBL/GenBank/DDBJ databases">
        <title>Phylogenomic resolution of chytrid fungi.</title>
        <authorList>
            <person name="Stajich J.E."/>
            <person name="Amses K."/>
            <person name="Simmons R."/>
            <person name="Seto K."/>
            <person name="Myers J."/>
            <person name="Bonds A."/>
            <person name="Quandt C.A."/>
            <person name="Barry K."/>
            <person name="Liu P."/>
            <person name="Grigoriev I."/>
            <person name="Longcore J.E."/>
            <person name="James T.Y."/>
        </authorList>
    </citation>
    <scope>NUCLEOTIDE SEQUENCE</scope>
    <source>
        <strain evidence="2">JEL0476</strain>
    </source>
</reference>
<accession>A0AAD5XUW1</accession>
<dbReference type="Proteomes" id="UP001211065">
    <property type="component" value="Unassembled WGS sequence"/>
</dbReference>
<protein>
    <submittedName>
        <fullName evidence="2">Uncharacterized protein</fullName>
    </submittedName>
</protein>
<evidence type="ECO:0000313" key="2">
    <source>
        <dbReference type="EMBL" id="KAJ3202659.1"/>
    </source>
</evidence>
<sequence length="74" mass="8482">RELPKTVYNNVDTENIKVTKQNNSNWDSWDLQLYGAALRDDSVFLLEANEEQPVKSSATQVEINKLGKEKQTTK</sequence>
<dbReference type="EMBL" id="JADGJW010001537">
    <property type="protein sequence ID" value="KAJ3202659.1"/>
    <property type="molecule type" value="Genomic_DNA"/>
</dbReference>